<dbReference type="VEuPathDB" id="FungiDB:yc1106_01133"/>
<dbReference type="EMBL" id="CP089274">
    <property type="protein sequence ID" value="USP73859.1"/>
    <property type="molecule type" value="Genomic_DNA"/>
</dbReference>
<dbReference type="OrthoDB" id="3945102at2759"/>
<organism evidence="2 3">
    <name type="scientific">Curvularia clavata</name>
    <dbReference type="NCBI Taxonomy" id="95742"/>
    <lineage>
        <taxon>Eukaryota</taxon>
        <taxon>Fungi</taxon>
        <taxon>Dikarya</taxon>
        <taxon>Ascomycota</taxon>
        <taxon>Pezizomycotina</taxon>
        <taxon>Dothideomycetes</taxon>
        <taxon>Pleosporomycetidae</taxon>
        <taxon>Pleosporales</taxon>
        <taxon>Pleosporineae</taxon>
        <taxon>Pleosporaceae</taxon>
        <taxon>Curvularia</taxon>
    </lineage>
</organism>
<name>A0A9Q8Z0Y9_CURCL</name>
<gene>
    <name evidence="2" type="ORF">yc1106_01133</name>
</gene>
<keyword evidence="3" id="KW-1185">Reference proteome</keyword>
<feature type="region of interest" description="Disordered" evidence="1">
    <location>
        <begin position="290"/>
        <end position="312"/>
    </location>
</feature>
<dbReference type="Proteomes" id="UP001056012">
    <property type="component" value="Chromosome 1"/>
</dbReference>
<evidence type="ECO:0008006" key="4">
    <source>
        <dbReference type="Google" id="ProtNLM"/>
    </source>
</evidence>
<evidence type="ECO:0000256" key="1">
    <source>
        <dbReference type="SAM" id="MobiDB-lite"/>
    </source>
</evidence>
<sequence>MEDLSFLYTPGEGRQGNAILKAVLMDGRVRLISDQICPYIFLDTCPLLYHAFEYGMHGRLQANIEVPSEAALISLLRYCYTGSYLSPALDDGLPLLLPHVEIYKMAEDFDIPELQLLAHGNFSCHIELACCLPAPPPALVQTVHFLYRYYSSKQVRQQHGLVSTLLNYIISKFLDLRLGENPEFVKAAAEIPEFCKDLCCTNMERNFDDACAFDIIRLCLDTLRTQPYIPALAHAPEDAPGELDHQSNAYKFDHSQKKVRFDTVPVQASDTPRKGGINNLIDSAITTLVHRPKTPQPGTTEGAEVSSSDEEDGFTVVRLPEPHAPATPDMLMSSPEVVPTSVADMMTTVRIEYASDDDWTML</sequence>
<accession>A0A9Q8Z0Y9</accession>
<protein>
    <recommendedName>
        <fullName evidence="4">BTB domain-containing protein</fullName>
    </recommendedName>
</protein>
<evidence type="ECO:0000313" key="2">
    <source>
        <dbReference type="EMBL" id="USP73859.1"/>
    </source>
</evidence>
<evidence type="ECO:0000313" key="3">
    <source>
        <dbReference type="Proteomes" id="UP001056012"/>
    </source>
</evidence>
<reference evidence="2" key="1">
    <citation type="submission" date="2021-12" db="EMBL/GenBank/DDBJ databases">
        <title>Curvularia clavata genome.</title>
        <authorList>
            <person name="Cao Y."/>
        </authorList>
    </citation>
    <scope>NUCLEOTIDE SEQUENCE</scope>
    <source>
        <strain evidence="2">Yc1106</strain>
    </source>
</reference>
<dbReference type="AlphaFoldDB" id="A0A9Q8Z0Y9"/>
<proteinExistence type="predicted"/>